<dbReference type="Proteomes" id="UP000596660">
    <property type="component" value="Unplaced"/>
</dbReference>
<dbReference type="PANTHER" id="PTHR24171:SF9">
    <property type="entry name" value="ANKYRIN REPEAT DOMAIN-CONTAINING PROTEIN 39"/>
    <property type="match status" value="1"/>
</dbReference>
<proteinExistence type="predicted"/>
<feature type="repeat" description="ANK" evidence="3">
    <location>
        <begin position="467"/>
        <end position="500"/>
    </location>
</feature>
<feature type="compositionally biased region" description="Pro residues" evidence="5">
    <location>
        <begin position="371"/>
        <end position="380"/>
    </location>
</feature>
<evidence type="ECO:0000256" key="1">
    <source>
        <dbReference type="ARBA" id="ARBA00022737"/>
    </source>
</evidence>
<dbReference type="InterPro" id="IPR036770">
    <property type="entry name" value="Ankyrin_rpt-contain_sf"/>
</dbReference>
<evidence type="ECO:0000256" key="5">
    <source>
        <dbReference type="SAM" id="MobiDB-lite"/>
    </source>
</evidence>
<feature type="repeat" description="ANK" evidence="3">
    <location>
        <begin position="75"/>
        <end position="107"/>
    </location>
</feature>
<keyword evidence="4" id="KW-0479">Metal-binding</keyword>
<feature type="repeat" description="ANK" evidence="3">
    <location>
        <begin position="39"/>
        <end position="72"/>
    </location>
</feature>
<dbReference type="SMR" id="A0A803LF91"/>
<dbReference type="InterPro" id="IPR001841">
    <property type="entry name" value="Znf_RING"/>
</dbReference>
<accession>A0A803LF91</accession>
<dbReference type="AlphaFoldDB" id="A0A803LF91"/>
<name>A0A803LF91_CHEQI</name>
<feature type="domain" description="RING-type" evidence="6">
    <location>
        <begin position="419"/>
        <end position="458"/>
    </location>
</feature>
<feature type="compositionally biased region" description="Low complexity" evidence="5">
    <location>
        <begin position="282"/>
        <end position="297"/>
    </location>
</feature>
<protein>
    <recommendedName>
        <fullName evidence="6">RING-type domain-containing protein</fullName>
    </recommendedName>
</protein>
<keyword evidence="2 3" id="KW-0040">ANK repeat</keyword>
<feature type="compositionally biased region" description="Polar residues" evidence="5">
    <location>
        <begin position="264"/>
        <end position="280"/>
    </location>
</feature>
<dbReference type="Gramene" id="AUR62011847-RA">
    <property type="protein sequence ID" value="AUR62011847-RA:cds"/>
    <property type="gene ID" value="AUR62011847"/>
</dbReference>
<organism evidence="7 8">
    <name type="scientific">Chenopodium quinoa</name>
    <name type="common">Quinoa</name>
    <dbReference type="NCBI Taxonomy" id="63459"/>
    <lineage>
        <taxon>Eukaryota</taxon>
        <taxon>Viridiplantae</taxon>
        <taxon>Streptophyta</taxon>
        <taxon>Embryophyta</taxon>
        <taxon>Tracheophyta</taxon>
        <taxon>Spermatophyta</taxon>
        <taxon>Magnoliopsida</taxon>
        <taxon>eudicotyledons</taxon>
        <taxon>Gunneridae</taxon>
        <taxon>Pentapetalae</taxon>
        <taxon>Caryophyllales</taxon>
        <taxon>Chenopodiaceae</taxon>
        <taxon>Chenopodioideae</taxon>
        <taxon>Atripliceae</taxon>
        <taxon>Chenopodium</taxon>
    </lineage>
</organism>
<dbReference type="SMART" id="SM00184">
    <property type="entry name" value="RING"/>
    <property type="match status" value="2"/>
</dbReference>
<dbReference type="GO" id="GO:0008270">
    <property type="term" value="F:zinc ion binding"/>
    <property type="evidence" value="ECO:0007669"/>
    <property type="project" value="UniProtKB-KW"/>
</dbReference>
<keyword evidence="4" id="KW-0862">Zinc</keyword>
<keyword evidence="4" id="KW-0863">Zinc-finger</keyword>
<dbReference type="EnsemblPlants" id="AUR62011847-RA">
    <property type="protein sequence ID" value="AUR62011847-RA:cds"/>
    <property type="gene ID" value="AUR62011847"/>
</dbReference>
<dbReference type="InterPro" id="IPR002110">
    <property type="entry name" value="Ankyrin_rpt"/>
</dbReference>
<dbReference type="SUPFAM" id="SSF57850">
    <property type="entry name" value="RING/U-box"/>
    <property type="match status" value="1"/>
</dbReference>
<keyword evidence="1" id="KW-0677">Repeat</keyword>
<dbReference type="PROSITE" id="PS50297">
    <property type="entry name" value="ANK_REP_REGION"/>
    <property type="match status" value="4"/>
</dbReference>
<dbReference type="Pfam" id="PF13920">
    <property type="entry name" value="zf-C3HC4_3"/>
    <property type="match status" value="2"/>
</dbReference>
<feature type="region of interest" description="Disordered" evidence="5">
    <location>
        <begin position="346"/>
        <end position="384"/>
    </location>
</feature>
<evidence type="ECO:0000313" key="8">
    <source>
        <dbReference type="Proteomes" id="UP000596660"/>
    </source>
</evidence>
<dbReference type="PROSITE" id="PS50089">
    <property type="entry name" value="ZF_RING_2"/>
    <property type="match status" value="2"/>
</dbReference>
<dbReference type="PROSITE" id="PS50088">
    <property type="entry name" value="ANK_REPEAT"/>
    <property type="match status" value="4"/>
</dbReference>
<feature type="compositionally biased region" description="Polar residues" evidence="5">
    <location>
        <begin position="299"/>
        <end position="312"/>
    </location>
</feature>
<evidence type="ECO:0000256" key="4">
    <source>
        <dbReference type="PROSITE-ProRule" id="PRU00175"/>
    </source>
</evidence>
<dbReference type="Pfam" id="PF13857">
    <property type="entry name" value="Ank_5"/>
    <property type="match status" value="2"/>
</dbReference>
<evidence type="ECO:0000256" key="3">
    <source>
        <dbReference type="PROSITE-ProRule" id="PRU00023"/>
    </source>
</evidence>
<sequence>MGQKISKDELVYQQVIEGNIDTIKALCTEGARLEWIDKEGKTPLIVACMDPRLYIVAKTLIELGANVNAYRPGVHAGTPLHHAAKRGLDHTVKLLLLHGANPFARNDDCQTPLDVARTKGYCNVVRAIEAHICYFSGDMREILVVPGILGSLVPHRLARKSSKKSWVVVVPCSLPNTRGPLKLEFAVYSSAQDPQPRTVIPLWKSNIVEPKFHESDPSLTIVNESTGSLYKFLSAIEGDKQQLGQLHSACKGLLKVMPSPQLFSAGNSAQPEVNTRNQPELSAGSNSQSSSATNGWSDLDSNVTHSECGQSSVPPPTKASCNGWANEPAAQELNGWADEPTAQELNGWADANSGPSMPPVNPTTVASAPIPSTPSAPPLPMDGGVNVDGPIHYPAIDMDPVDLSATSSEANGKTEEPCCVICWEAPVEGACIPCGHMAGCMSCLSEIKSKKGLCPVCRTKIDQWKKEGKTPLIVAAKDPGLYDIAKTLIELGANVNAYCKESHGGTPLHYAAKEGLDNTVALLLTHGANAFVKNRERQTPLDVARKNGRNLVVKEIESRICYFAGPIRETLGPGLSDVPAPQSSSTRISWVVVVPRSPHNPPKPPRIELVIYSTAEDAEPRKIISLSRFSIKAPRFDQPSPSLIIFNKQTKYKFSSVTYSDRQQLRRLYNACKGISQVMPASAQMMISDAIGSRMHTASQISSPAWRTPSNLSPPMTPHNNVWVHESHRSLWWQPLGCTQLNPVPLQTPDRFFQTPDRFPAVAVASPPIPSAPPINKTFTSVDEVSNPAAESAGQKPVVTESTVCVVCWEAPVEGACVPCGHVSTCMSCLKKIKDDDGGCPVCRAEIDQVVKLYGI</sequence>
<reference evidence="7" key="2">
    <citation type="submission" date="2021-03" db="UniProtKB">
        <authorList>
            <consortium name="EnsemblPlants"/>
        </authorList>
    </citation>
    <scope>IDENTIFICATION</scope>
</reference>
<dbReference type="Gene3D" id="1.25.40.20">
    <property type="entry name" value="Ankyrin repeat-containing domain"/>
    <property type="match status" value="2"/>
</dbReference>
<feature type="domain" description="RING-type" evidence="6">
    <location>
        <begin position="805"/>
        <end position="844"/>
    </location>
</feature>
<reference evidence="7" key="1">
    <citation type="journal article" date="2017" name="Nature">
        <title>The genome of Chenopodium quinoa.</title>
        <authorList>
            <person name="Jarvis D.E."/>
            <person name="Ho Y.S."/>
            <person name="Lightfoot D.J."/>
            <person name="Schmoeckel S.M."/>
            <person name="Li B."/>
            <person name="Borm T.J.A."/>
            <person name="Ohyanagi H."/>
            <person name="Mineta K."/>
            <person name="Michell C.T."/>
            <person name="Saber N."/>
            <person name="Kharbatia N.M."/>
            <person name="Rupper R.R."/>
            <person name="Sharp A.R."/>
            <person name="Dally N."/>
            <person name="Boughton B.A."/>
            <person name="Woo Y.H."/>
            <person name="Gao G."/>
            <person name="Schijlen E.G.W.M."/>
            <person name="Guo X."/>
            <person name="Momin A.A."/>
            <person name="Negrao S."/>
            <person name="Al-Babili S."/>
            <person name="Gehring C."/>
            <person name="Roessner U."/>
            <person name="Jung C."/>
            <person name="Murphy K."/>
            <person name="Arold S.T."/>
            <person name="Gojobori T."/>
            <person name="van der Linden C.G."/>
            <person name="van Loo E.N."/>
            <person name="Jellen E.N."/>
            <person name="Maughan P.J."/>
            <person name="Tester M."/>
        </authorList>
    </citation>
    <scope>NUCLEOTIDE SEQUENCE [LARGE SCALE GENOMIC DNA]</scope>
    <source>
        <strain evidence="7">cv. PI 614886</strain>
    </source>
</reference>
<dbReference type="InterPro" id="IPR013083">
    <property type="entry name" value="Znf_RING/FYVE/PHD"/>
</dbReference>
<evidence type="ECO:0000256" key="2">
    <source>
        <dbReference type="ARBA" id="ARBA00023043"/>
    </source>
</evidence>
<dbReference type="SMART" id="SM00248">
    <property type="entry name" value="ANK"/>
    <property type="match status" value="4"/>
</dbReference>
<keyword evidence="8" id="KW-1185">Reference proteome</keyword>
<evidence type="ECO:0000259" key="6">
    <source>
        <dbReference type="PROSITE" id="PS50089"/>
    </source>
</evidence>
<dbReference type="PANTHER" id="PTHR24171">
    <property type="entry name" value="ANKYRIN REPEAT DOMAIN-CONTAINING PROTEIN 39-RELATED"/>
    <property type="match status" value="1"/>
</dbReference>
<feature type="region of interest" description="Disordered" evidence="5">
    <location>
        <begin position="264"/>
        <end position="324"/>
    </location>
</feature>
<dbReference type="SUPFAM" id="SSF48403">
    <property type="entry name" value="Ankyrin repeat"/>
    <property type="match status" value="1"/>
</dbReference>
<evidence type="ECO:0000313" key="7">
    <source>
        <dbReference type="EnsemblPlants" id="AUR62011847-RA:cds"/>
    </source>
</evidence>
<feature type="repeat" description="ANK" evidence="3">
    <location>
        <begin position="503"/>
        <end position="535"/>
    </location>
</feature>
<dbReference type="Gene3D" id="3.30.40.10">
    <property type="entry name" value="Zinc/RING finger domain, C3HC4 (zinc finger)"/>
    <property type="match status" value="2"/>
</dbReference>